<dbReference type="EMBL" id="JANJYJ010000005">
    <property type="protein sequence ID" value="KAK3212702.1"/>
    <property type="molecule type" value="Genomic_DNA"/>
</dbReference>
<dbReference type="InterPro" id="IPR050231">
    <property type="entry name" value="Iron_ascorbate_oxido_reductase"/>
</dbReference>
<dbReference type="PROSITE" id="PS51471">
    <property type="entry name" value="FE2OG_OXY"/>
    <property type="match status" value="1"/>
</dbReference>
<dbReference type="GO" id="GO:0046872">
    <property type="term" value="F:metal ion binding"/>
    <property type="evidence" value="ECO:0007669"/>
    <property type="project" value="UniProtKB-KW"/>
</dbReference>
<dbReference type="GO" id="GO:0016707">
    <property type="term" value="F:gibberellin 3-beta-dioxygenase activity"/>
    <property type="evidence" value="ECO:0007669"/>
    <property type="project" value="UniProtKB-EC"/>
</dbReference>
<organism evidence="12 13">
    <name type="scientific">Dipteronia sinensis</name>
    <dbReference type="NCBI Taxonomy" id="43782"/>
    <lineage>
        <taxon>Eukaryota</taxon>
        <taxon>Viridiplantae</taxon>
        <taxon>Streptophyta</taxon>
        <taxon>Embryophyta</taxon>
        <taxon>Tracheophyta</taxon>
        <taxon>Spermatophyta</taxon>
        <taxon>Magnoliopsida</taxon>
        <taxon>eudicotyledons</taxon>
        <taxon>Gunneridae</taxon>
        <taxon>Pentapetalae</taxon>
        <taxon>rosids</taxon>
        <taxon>malvids</taxon>
        <taxon>Sapindales</taxon>
        <taxon>Sapindaceae</taxon>
        <taxon>Hippocastanoideae</taxon>
        <taxon>Acereae</taxon>
        <taxon>Dipteronia</taxon>
    </lineage>
</organism>
<keyword evidence="13" id="KW-1185">Reference proteome</keyword>
<comment type="similarity">
    <text evidence="8">Belongs to the iron/ascorbate-dependent oxidoreductase family. GA3OX subfamily.</text>
</comment>
<feature type="domain" description="Fe2OG dioxygenase" evidence="11">
    <location>
        <begin position="209"/>
        <end position="313"/>
    </location>
</feature>
<evidence type="ECO:0000256" key="4">
    <source>
        <dbReference type="ARBA" id="ARBA00022964"/>
    </source>
</evidence>
<comment type="caution">
    <text evidence="12">The sequence shown here is derived from an EMBL/GenBank/DDBJ whole genome shotgun (WGS) entry which is preliminary data.</text>
</comment>
<dbReference type="Pfam" id="PF03171">
    <property type="entry name" value="2OG-FeII_Oxy"/>
    <property type="match status" value="1"/>
</dbReference>
<evidence type="ECO:0000256" key="2">
    <source>
        <dbReference type="ARBA" id="ARBA00004972"/>
    </source>
</evidence>
<dbReference type="InterPro" id="IPR026992">
    <property type="entry name" value="DIOX_N"/>
</dbReference>
<dbReference type="EC" id="1.14.11.15" evidence="9"/>
<gene>
    <name evidence="12" type="ORF">Dsin_017408</name>
</gene>
<evidence type="ECO:0000313" key="12">
    <source>
        <dbReference type="EMBL" id="KAK3212702.1"/>
    </source>
</evidence>
<keyword evidence="4" id="KW-0223">Dioxygenase</keyword>
<dbReference type="InterPro" id="IPR005123">
    <property type="entry name" value="Oxoglu/Fe-dep_dioxygenase_dom"/>
</dbReference>
<comment type="pathway">
    <text evidence="7">Plant hormone biosynthesis; gibberellin biosynthesis.</text>
</comment>
<name>A0AAE0AGA0_9ROSI</name>
<dbReference type="InterPro" id="IPR044861">
    <property type="entry name" value="IPNS-like_FE2OG_OXY"/>
</dbReference>
<evidence type="ECO:0000256" key="1">
    <source>
        <dbReference type="ARBA" id="ARBA00001961"/>
    </source>
</evidence>
<evidence type="ECO:0000256" key="9">
    <source>
        <dbReference type="ARBA" id="ARBA00066695"/>
    </source>
</evidence>
<comment type="cofactor">
    <cofactor evidence="1">
        <name>L-ascorbate</name>
        <dbReference type="ChEBI" id="CHEBI:38290"/>
    </cofactor>
</comment>
<evidence type="ECO:0000256" key="5">
    <source>
        <dbReference type="ARBA" id="ARBA00023002"/>
    </source>
</evidence>
<sequence length="360" mass="39991">MSTLSEAYTDHPLHLHQIIPLDFDTVRAVPESHLWPNSDDDFPADVDDHDGQLSTAPVPVIDLSDPDAATKLIGHACETLGVFQVINHGISSSLVKEAESETRRLFSLPARQKLKALRAPGGATGYGIARITPFFSKYMWHEGFTIMNNSAIDHANTLWPNDEHARFCDVMEDYQKKINILAEQLTKLIFKSLDITEEEEEEMDQWWVDPSTALQLNSYPSCPDPSRALGLAPHTDTSLITILHQSSTINGGGLQVFKEGVGWVPVVPVSGALVVNVGDLLHILSNGRFINVLHRVFVNQNLQRLSMAYFYIPPIGFRVAPLAKLVNSSGQVPRYRSVTVREFISIKAKSLDKALSFIEN</sequence>
<protein>
    <recommendedName>
        <fullName evidence="9">gibberellin 3beta-dioxygenase</fullName>
        <ecNumber evidence="9">1.14.11.15</ecNumber>
    </recommendedName>
</protein>
<dbReference type="Pfam" id="PF14226">
    <property type="entry name" value="DIOX_N"/>
    <property type="match status" value="1"/>
</dbReference>
<evidence type="ECO:0000256" key="7">
    <source>
        <dbReference type="ARBA" id="ARBA00037909"/>
    </source>
</evidence>
<keyword evidence="6 10" id="KW-0408">Iron</keyword>
<evidence type="ECO:0000256" key="10">
    <source>
        <dbReference type="RuleBase" id="RU003682"/>
    </source>
</evidence>
<evidence type="ECO:0000313" key="13">
    <source>
        <dbReference type="Proteomes" id="UP001281410"/>
    </source>
</evidence>
<keyword evidence="3 10" id="KW-0479">Metal-binding</keyword>
<evidence type="ECO:0000256" key="3">
    <source>
        <dbReference type="ARBA" id="ARBA00022723"/>
    </source>
</evidence>
<reference evidence="12" key="1">
    <citation type="journal article" date="2023" name="Plant J.">
        <title>Genome sequences and population genomics provide insights into the demographic history, inbreeding, and mutation load of two 'living fossil' tree species of Dipteronia.</title>
        <authorList>
            <person name="Feng Y."/>
            <person name="Comes H.P."/>
            <person name="Chen J."/>
            <person name="Zhu S."/>
            <person name="Lu R."/>
            <person name="Zhang X."/>
            <person name="Li P."/>
            <person name="Qiu J."/>
            <person name="Olsen K.M."/>
            <person name="Qiu Y."/>
        </authorList>
    </citation>
    <scope>NUCLEOTIDE SEQUENCE</scope>
    <source>
        <strain evidence="12">NBL</strain>
    </source>
</reference>
<dbReference type="GO" id="GO:0009686">
    <property type="term" value="P:gibberellin biosynthetic process"/>
    <property type="evidence" value="ECO:0007669"/>
    <property type="project" value="UniProtKB-ARBA"/>
</dbReference>
<dbReference type="Proteomes" id="UP001281410">
    <property type="component" value="Unassembled WGS sequence"/>
</dbReference>
<dbReference type="Gene3D" id="2.60.120.330">
    <property type="entry name" value="B-lactam Antibiotic, Isopenicillin N Synthase, Chain"/>
    <property type="match status" value="1"/>
</dbReference>
<dbReference type="AlphaFoldDB" id="A0AAE0AGA0"/>
<evidence type="ECO:0000259" key="11">
    <source>
        <dbReference type="PROSITE" id="PS51471"/>
    </source>
</evidence>
<proteinExistence type="inferred from homology"/>
<keyword evidence="5 10" id="KW-0560">Oxidoreductase</keyword>
<dbReference type="SUPFAM" id="SSF51197">
    <property type="entry name" value="Clavaminate synthase-like"/>
    <property type="match status" value="1"/>
</dbReference>
<dbReference type="FunFam" id="2.60.120.330:FF:000013">
    <property type="entry name" value="Gibberellin 3-beta-dioxygenase 1"/>
    <property type="match status" value="1"/>
</dbReference>
<evidence type="ECO:0000256" key="6">
    <source>
        <dbReference type="ARBA" id="ARBA00023004"/>
    </source>
</evidence>
<accession>A0AAE0AGA0</accession>
<dbReference type="InterPro" id="IPR027443">
    <property type="entry name" value="IPNS-like_sf"/>
</dbReference>
<dbReference type="PANTHER" id="PTHR47990">
    <property type="entry name" value="2-OXOGLUTARATE (2OG) AND FE(II)-DEPENDENT OXYGENASE SUPERFAMILY PROTEIN-RELATED"/>
    <property type="match status" value="1"/>
</dbReference>
<comment type="pathway">
    <text evidence="2">Hormone biosynthesis.</text>
</comment>
<evidence type="ECO:0000256" key="8">
    <source>
        <dbReference type="ARBA" id="ARBA00061560"/>
    </source>
</evidence>